<dbReference type="Pfam" id="PF09997">
    <property type="entry name" value="DUF2238"/>
    <property type="match status" value="1"/>
</dbReference>
<accession>A0ABW0W6N3</accession>
<comment type="caution">
    <text evidence="2">The sequence shown here is derived from an EMBL/GenBank/DDBJ whole genome shotgun (WGS) entry which is preliminary data.</text>
</comment>
<evidence type="ECO:0000313" key="3">
    <source>
        <dbReference type="Proteomes" id="UP001596047"/>
    </source>
</evidence>
<gene>
    <name evidence="2" type="ORF">ACFPYJ_31205</name>
</gene>
<dbReference type="EMBL" id="JBHSOW010000127">
    <property type="protein sequence ID" value="MFC5653510.1"/>
    <property type="molecule type" value="Genomic_DNA"/>
</dbReference>
<feature type="transmembrane region" description="Helical" evidence="1">
    <location>
        <begin position="73"/>
        <end position="90"/>
    </location>
</feature>
<feature type="transmembrane region" description="Helical" evidence="1">
    <location>
        <begin position="140"/>
        <end position="170"/>
    </location>
</feature>
<proteinExistence type="predicted"/>
<keyword evidence="3" id="KW-1185">Reference proteome</keyword>
<feature type="transmembrane region" description="Helical" evidence="1">
    <location>
        <begin position="110"/>
        <end position="128"/>
    </location>
</feature>
<keyword evidence="1" id="KW-0812">Transmembrane</keyword>
<keyword evidence="1" id="KW-0472">Membrane</keyword>
<dbReference type="Proteomes" id="UP001596047">
    <property type="component" value="Unassembled WGS sequence"/>
</dbReference>
<evidence type="ECO:0000256" key="1">
    <source>
        <dbReference type="SAM" id="Phobius"/>
    </source>
</evidence>
<dbReference type="PIRSF" id="PIRSF020606">
    <property type="entry name" value="UCP020606"/>
    <property type="match status" value="1"/>
</dbReference>
<dbReference type="InterPro" id="IPR014509">
    <property type="entry name" value="YjdF-like"/>
</dbReference>
<keyword evidence="1" id="KW-1133">Transmembrane helix</keyword>
<evidence type="ECO:0000313" key="2">
    <source>
        <dbReference type="EMBL" id="MFC5653510.1"/>
    </source>
</evidence>
<protein>
    <submittedName>
        <fullName evidence="2">DUF2238 domain-containing protein</fullName>
    </submittedName>
</protein>
<feature type="transmembrane region" description="Helical" evidence="1">
    <location>
        <begin position="44"/>
        <end position="66"/>
    </location>
</feature>
<feature type="transmembrane region" description="Helical" evidence="1">
    <location>
        <begin position="190"/>
        <end position="209"/>
    </location>
</feature>
<name>A0ABW0W6N3_9BACL</name>
<feature type="transmembrane region" description="Helical" evidence="1">
    <location>
        <begin position="20"/>
        <end position="38"/>
    </location>
</feature>
<dbReference type="RefSeq" id="WP_379192163.1">
    <property type="nucleotide sequence ID" value="NZ_JBHSOW010000127.1"/>
</dbReference>
<organism evidence="2 3">
    <name type="scientific">Paenibacillus solisilvae</name>
    <dbReference type="NCBI Taxonomy" id="2486751"/>
    <lineage>
        <taxon>Bacteria</taxon>
        <taxon>Bacillati</taxon>
        <taxon>Bacillota</taxon>
        <taxon>Bacilli</taxon>
        <taxon>Bacillales</taxon>
        <taxon>Paenibacillaceae</taxon>
        <taxon>Paenibacillus</taxon>
    </lineage>
</organism>
<reference evidence="3" key="1">
    <citation type="journal article" date="2019" name="Int. J. Syst. Evol. Microbiol.">
        <title>The Global Catalogue of Microorganisms (GCM) 10K type strain sequencing project: providing services to taxonomists for standard genome sequencing and annotation.</title>
        <authorList>
            <consortium name="The Broad Institute Genomics Platform"/>
            <consortium name="The Broad Institute Genome Sequencing Center for Infectious Disease"/>
            <person name="Wu L."/>
            <person name="Ma J."/>
        </authorList>
    </citation>
    <scope>NUCLEOTIDE SEQUENCE [LARGE SCALE GENOMIC DNA]</scope>
    <source>
        <strain evidence="3">CGMCC 1.3240</strain>
    </source>
</reference>
<dbReference type="InterPro" id="IPR058534">
    <property type="entry name" value="YjdF"/>
</dbReference>
<sequence>MTSTRLEWTSTSIPFAQNRFLHVLIILFIVFFGFMAIFPTNRGIWFADSLPLVVVILTLAITYKWFHFTNLSYFLMFVFFCLHTYAAHYTYQGTPFDHWLKTTFHTKRGYYDRVVHFAFGLFCAFPFREILKYKVKLTGIWLYVLTLNVVLSCSALFEILEMLAALAAGPGGEAKFVGLQGDIFDTHKDMALAFLGGVISMGILAWIIWRSGQKADKAAAY</sequence>